<keyword evidence="1 2" id="KW-0238">DNA-binding</keyword>
<evidence type="ECO:0000256" key="2">
    <source>
        <dbReference type="PROSITE-ProRule" id="PRU00335"/>
    </source>
</evidence>
<dbReference type="InterPro" id="IPR039536">
    <property type="entry name" value="TetR_C_Proteobacteria"/>
</dbReference>
<dbReference type="GO" id="GO:0000976">
    <property type="term" value="F:transcription cis-regulatory region binding"/>
    <property type="evidence" value="ECO:0007669"/>
    <property type="project" value="TreeGrafter"/>
</dbReference>
<dbReference type="Pfam" id="PF00440">
    <property type="entry name" value="TetR_N"/>
    <property type="match status" value="1"/>
</dbReference>
<dbReference type="InterPro" id="IPR009057">
    <property type="entry name" value="Homeodomain-like_sf"/>
</dbReference>
<dbReference type="Pfam" id="PF14246">
    <property type="entry name" value="TetR_C_7"/>
    <property type="match status" value="1"/>
</dbReference>
<dbReference type="PROSITE" id="PS50977">
    <property type="entry name" value="HTH_TETR_2"/>
    <property type="match status" value="1"/>
</dbReference>
<name>A0A8D4VN86_9GAMM</name>
<keyword evidence="5" id="KW-1185">Reference proteome</keyword>
<dbReference type="Gene3D" id="1.10.357.10">
    <property type="entry name" value="Tetracycline Repressor, domain 2"/>
    <property type="match status" value="1"/>
</dbReference>
<evidence type="ECO:0000313" key="5">
    <source>
        <dbReference type="Proteomes" id="UP000824988"/>
    </source>
</evidence>
<organism evidence="4 5">
    <name type="scientific">Methylogaea oryzae</name>
    <dbReference type="NCBI Taxonomy" id="1295382"/>
    <lineage>
        <taxon>Bacteria</taxon>
        <taxon>Pseudomonadati</taxon>
        <taxon>Pseudomonadota</taxon>
        <taxon>Gammaproteobacteria</taxon>
        <taxon>Methylococcales</taxon>
        <taxon>Methylococcaceae</taxon>
        <taxon>Methylogaea</taxon>
    </lineage>
</organism>
<dbReference type="EMBL" id="AP019782">
    <property type="protein sequence ID" value="BBL69657.1"/>
    <property type="molecule type" value="Genomic_DNA"/>
</dbReference>
<protein>
    <submittedName>
        <fullName evidence="4">TetR family transcriptional regulator</fullName>
    </submittedName>
</protein>
<dbReference type="SUPFAM" id="SSF48498">
    <property type="entry name" value="Tetracyclin repressor-like, C-terminal domain"/>
    <property type="match status" value="1"/>
</dbReference>
<dbReference type="AlphaFoldDB" id="A0A8D4VN86"/>
<dbReference type="InterPro" id="IPR001647">
    <property type="entry name" value="HTH_TetR"/>
</dbReference>
<evidence type="ECO:0000256" key="1">
    <source>
        <dbReference type="ARBA" id="ARBA00023125"/>
    </source>
</evidence>
<dbReference type="Proteomes" id="UP000824988">
    <property type="component" value="Chromosome"/>
</dbReference>
<evidence type="ECO:0000313" key="4">
    <source>
        <dbReference type="EMBL" id="BBL69657.1"/>
    </source>
</evidence>
<dbReference type="GO" id="GO:0003700">
    <property type="term" value="F:DNA-binding transcription factor activity"/>
    <property type="evidence" value="ECO:0007669"/>
    <property type="project" value="TreeGrafter"/>
</dbReference>
<reference evidence="4" key="1">
    <citation type="submission" date="2019-06" db="EMBL/GenBank/DDBJ databases">
        <title>Complete genome sequence of Methylogaea oryzae strain JCM16910.</title>
        <authorList>
            <person name="Asakawa S."/>
        </authorList>
    </citation>
    <scope>NUCLEOTIDE SEQUENCE</scope>
    <source>
        <strain evidence="4">E10</strain>
    </source>
</reference>
<dbReference type="Gene3D" id="1.10.10.60">
    <property type="entry name" value="Homeodomain-like"/>
    <property type="match status" value="1"/>
</dbReference>
<dbReference type="PANTHER" id="PTHR30055">
    <property type="entry name" value="HTH-TYPE TRANSCRIPTIONAL REGULATOR RUTR"/>
    <property type="match status" value="1"/>
</dbReference>
<accession>A0A8D4VN86</accession>
<dbReference type="KEGG" id="moz:MoryE10_02630"/>
<dbReference type="PANTHER" id="PTHR30055:SF146">
    <property type="entry name" value="HTH-TYPE TRANSCRIPTIONAL DUAL REGULATOR CECR"/>
    <property type="match status" value="1"/>
</dbReference>
<sequence length="196" mass="22092">MQLFAEHGYGKLSLETIARKARVSLRTIYGQFGGKAELFGAVIRRVSDEFEASLPTENSLSAPLEELLVEFGRLYLLRITRPECIRLRTQILAEAQRFPEFAAEFYRNGPERTLLRLADFFAAQQQAGRLIDADSRFLAGQFVNALRGEHFQRQQLGLEPPFTAAEASAWAKQAVRQFLHGCLKPADRPIAPEIQA</sequence>
<dbReference type="InterPro" id="IPR036271">
    <property type="entry name" value="Tet_transcr_reg_TetR-rel_C_sf"/>
</dbReference>
<dbReference type="InterPro" id="IPR050109">
    <property type="entry name" value="HTH-type_TetR-like_transc_reg"/>
</dbReference>
<dbReference type="SUPFAM" id="SSF46689">
    <property type="entry name" value="Homeodomain-like"/>
    <property type="match status" value="1"/>
</dbReference>
<evidence type="ECO:0000259" key="3">
    <source>
        <dbReference type="PROSITE" id="PS50977"/>
    </source>
</evidence>
<gene>
    <name evidence="4" type="ORF">MoryE10_02630</name>
</gene>
<feature type="DNA-binding region" description="H-T-H motif" evidence="2">
    <location>
        <begin position="13"/>
        <end position="32"/>
    </location>
</feature>
<feature type="domain" description="HTH tetR-type" evidence="3">
    <location>
        <begin position="1"/>
        <end position="50"/>
    </location>
</feature>
<proteinExistence type="predicted"/>